<protein>
    <submittedName>
        <fullName evidence="2">Uncharacterized protein</fullName>
    </submittedName>
</protein>
<name>A0A6J4Q063_9PSEU</name>
<reference evidence="2" key="1">
    <citation type="submission" date="2020-02" db="EMBL/GenBank/DDBJ databases">
        <authorList>
            <person name="Meier V. D."/>
        </authorList>
    </citation>
    <scope>NUCLEOTIDE SEQUENCE</scope>
    <source>
        <strain evidence="2">AVDCRST_MAG66</strain>
    </source>
</reference>
<feature type="compositionally biased region" description="Low complexity" evidence="1">
    <location>
        <begin position="1"/>
        <end position="13"/>
    </location>
</feature>
<proteinExistence type="predicted"/>
<evidence type="ECO:0000256" key="1">
    <source>
        <dbReference type="SAM" id="MobiDB-lite"/>
    </source>
</evidence>
<organism evidence="2">
    <name type="scientific">uncultured Pseudonocardia sp</name>
    <dbReference type="NCBI Taxonomy" id="211455"/>
    <lineage>
        <taxon>Bacteria</taxon>
        <taxon>Bacillati</taxon>
        <taxon>Actinomycetota</taxon>
        <taxon>Actinomycetes</taxon>
        <taxon>Pseudonocardiales</taxon>
        <taxon>Pseudonocardiaceae</taxon>
        <taxon>Pseudonocardia</taxon>
        <taxon>environmental samples</taxon>
    </lineage>
</organism>
<feature type="non-terminal residue" evidence="2">
    <location>
        <position position="25"/>
    </location>
</feature>
<dbReference type="EMBL" id="CADCUS010000476">
    <property type="protein sequence ID" value="CAA9430862.1"/>
    <property type="molecule type" value="Genomic_DNA"/>
</dbReference>
<sequence>MTTTADTAAGATALPPVALPRRRGR</sequence>
<evidence type="ECO:0000313" key="2">
    <source>
        <dbReference type="EMBL" id="CAA9430862.1"/>
    </source>
</evidence>
<gene>
    <name evidence="2" type="ORF">AVDCRST_MAG66-3288</name>
</gene>
<feature type="region of interest" description="Disordered" evidence="1">
    <location>
        <begin position="1"/>
        <end position="25"/>
    </location>
</feature>
<accession>A0A6J4Q063</accession>
<dbReference type="AlphaFoldDB" id="A0A6J4Q063"/>